<feature type="domain" description="Methyltransferase FkbM" evidence="1">
    <location>
        <begin position="98"/>
        <end position="247"/>
    </location>
</feature>
<gene>
    <name evidence="2" type="ORF">ACD_4C00468G0002</name>
</gene>
<keyword evidence="2" id="KW-0808">Transferase</keyword>
<dbReference type="InterPro" id="IPR029063">
    <property type="entry name" value="SAM-dependent_MTases_sf"/>
</dbReference>
<evidence type="ECO:0000313" key="2">
    <source>
        <dbReference type="EMBL" id="EKE26016.1"/>
    </source>
</evidence>
<dbReference type="GO" id="GO:0032259">
    <property type="term" value="P:methylation"/>
    <property type="evidence" value="ECO:0007669"/>
    <property type="project" value="UniProtKB-KW"/>
</dbReference>
<dbReference type="Gene3D" id="3.40.50.150">
    <property type="entry name" value="Vaccinia Virus protein VP39"/>
    <property type="match status" value="1"/>
</dbReference>
<dbReference type="PANTHER" id="PTHR34203">
    <property type="entry name" value="METHYLTRANSFERASE, FKBM FAMILY PROTEIN"/>
    <property type="match status" value="1"/>
</dbReference>
<dbReference type="GO" id="GO:0008168">
    <property type="term" value="F:methyltransferase activity"/>
    <property type="evidence" value="ECO:0007669"/>
    <property type="project" value="UniProtKB-KW"/>
</dbReference>
<evidence type="ECO:0000259" key="1">
    <source>
        <dbReference type="Pfam" id="PF05050"/>
    </source>
</evidence>
<dbReference type="Pfam" id="PF05050">
    <property type="entry name" value="Methyltransf_21"/>
    <property type="match status" value="1"/>
</dbReference>
<organism evidence="2">
    <name type="scientific">uncultured bacterium</name>
    <name type="common">gcode 4</name>
    <dbReference type="NCBI Taxonomy" id="1234023"/>
    <lineage>
        <taxon>Bacteria</taxon>
        <taxon>environmental samples</taxon>
    </lineage>
</organism>
<comment type="caution">
    <text evidence="2">The sequence shown here is derived from an EMBL/GenBank/DDBJ whole genome shotgun (WGS) entry which is preliminary data.</text>
</comment>
<dbReference type="PANTHER" id="PTHR34203:SF15">
    <property type="entry name" value="SLL1173 PROTEIN"/>
    <property type="match status" value="1"/>
</dbReference>
<protein>
    <submittedName>
        <fullName evidence="2">FkbM family methyltransferase</fullName>
    </submittedName>
</protein>
<dbReference type="NCBIfam" id="TIGR01444">
    <property type="entry name" value="fkbM_fam"/>
    <property type="match status" value="1"/>
</dbReference>
<reference evidence="2" key="1">
    <citation type="journal article" date="2012" name="Science">
        <title>Fermentation, hydrogen, and sulfur metabolism in multiple uncultivated bacterial phyla.</title>
        <authorList>
            <person name="Wrighton K.C."/>
            <person name="Thomas B.C."/>
            <person name="Sharon I."/>
            <person name="Miller C.S."/>
            <person name="Castelle C.J."/>
            <person name="VerBerkmoes N.C."/>
            <person name="Wilkins M.J."/>
            <person name="Hettich R.L."/>
            <person name="Lipton M.S."/>
            <person name="Williams K.H."/>
            <person name="Long P.E."/>
            <person name="Banfield J.F."/>
        </authorList>
    </citation>
    <scope>NUCLEOTIDE SEQUENCE [LARGE SCALE GENOMIC DNA]</scope>
</reference>
<accession>K2F4H4</accession>
<name>K2F4H4_9BACT</name>
<dbReference type="SUPFAM" id="SSF53335">
    <property type="entry name" value="S-adenosyl-L-methionine-dependent methyltransferases"/>
    <property type="match status" value="1"/>
</dbReference>
<dbReference type="AlphaFoldDB" id="K2F4H4"/>
<proteinExistence type="predicted"/>
<keyword evidence="2" id="KW-0489">Methyltransferase</keyword>
<dbReference type="InterPro" id="IPR052514">
    <property type="entry name" value="SAM-dependent_MTase"/>
</dbReference>
<sequence>MIKFIYYIFFDIKASFFFKVKYFLEKIIKYPIIIINKIFKLNIKLPYLFKKDFIIENWDWKFVVKAKSWNDYMISTANEYNFREYFLKINEWKIFLDIGSHIWKWSVMLVNKKNITSYCFEPNPETFKYLKENIDLNNLSNKVFPFNYWISNIEWKMNFHMHPQSAMSWLISVSDLDKFEKNNVVNVKIIDIDTFICANNLQINNIDLVKIDVEGFEENVIDWMKKLLMNCSDNLKIICEITSSDKNKIIEKICSYWFNYKPIWEQDFYFFKNNFYEK</sequence>
<dbReference type="EMBL" id="AMFJ01000984">
    <property type="protein sequence ID" value="EKE26016.1"/>
    <property type="molecule type" value="Genomic_DNA"/>
</dbReference>
<dbReference type="InterPro" id="IPR006342">
    <property type="entry name" value="FkbM_mtfrase"/>
</dbReference>